<keyword evidence="10" id="KW-0597">Phosphoprotein</keyword>
<dbReference type="GO" id="GO:0034485">
    <property type="term" value="F:phosphatidylinositol-3,4,5-trisphosphate 5-phosphatase activity"/>
    <property type="evidence" value="ECO:0007669"/>
    <property type="project" value="UniProtKB-EC"/>
</dbReference>
<dbReference type="PROSITE" id="PS50001">
    <property type="entry name" value="SH2"/>
    <property type="match status" value="1"/>
</dbReference>
<evidence type="ECO:0000259" key="22">
    <source>
        <dbReference type="PROSITE" id="PS50105"/>
    </source>
</evidence>
<feature type="compositionally biased region" description="Low complexity" evidence="20">
    <location>
        <begin position="858"/>
        <end position="870"/>
    </location>
</feature>
<keyword evidence="11" id="KW-0378">Hydrolase</keyword>
<dbReference type="SUPFAM" id="SSF47769">
    <property type="entry name" value="SAM/Pointed domain"/>
    <property type="match status" value="1"/>
</dbReference>
<feature type="compositionally biased region" description="Pro residues" evidence="20">
    <location>
        <begin position="889"/>
        <end position="900"/>
    </location>
</feature>
<evidence type="ECO:0000256" key="9">
    <source>
        <dbReference type="ARBA" id="ARBA00022490"/>
    </source>
</evidence>
<proteinExistence type="inferred from homology"/>
<dbReference type="GO" id="GO:0002376">
    <property type="term" value="P:immune system process"/>
    <property type="evidence" value="ECO:0007669"/>
    <property type="project" value="UniProtKB-KW"/>
</dbReference>
<dbReference type="SUPFAM" id="SSF56219">
    <property type="entry name" value="DNase I-like"/>
    <property type="match status" value="1"/>
</dbReference>
<evidence type="ECO:0000313" key="24">
    <source>
        <dbReference type="Proteomes" id="UP000314982"/>
    </source>
</evidence>
<dbReference type="InterPro" id="IPR057510">
    <property type="entry name" value="C2_SHIP1-2_first"/>
</dbReference>
<evidence type="ECO:0000256" key="13">
    <source>
        <dbReference type="ARBA" id="ARBA00022999"/>
    </source>
</evidence>
<keyword evidence="17" id="KW-0966">Cell projection</keyword>
<keyword evidence="13 19" id="KW-0727">SH2 domain</keyword>
<dbReference type="GeneTree" id="ENSGT00940000156576"/>
<keyword evidence="14" id="KW-0472">Membrane</keyword>
<dbReference type="GO" id="GO:0016020">
    <property type="term" value="C:membrane"/>
    <property type="evidence" value="ECO:0007669"/>
    <property type="project" value="UniProtKB-SubCell"/>
</dbReference>
<protein>
    <recommendedName>
        <fullName evidence="8">phosphatidylinositol-3,4,5-trisphosphate 5-phosphatase</fullName>
        <ecNumber evidence="8">3.1.3.86</ecNumber>
    </recommendedName>
</protein>
<dbReference type="Pfam" id="PF00536">
    <property type="entry name" value="SAM_1"/>
    <property type="match status" value="1"/>
</dbReference>
<evidence type="ECO:0000256" key="17">
    <source>
        <dbReference type="ARBA" id="ARBA00023273"/>
    </source>
</evidence>
<evidence type="ECO:0000256" key="10">
    <source>
        <dbReference type="ARBA" id="ARBA00022553"/>
    </source>
</evidence>
<evidence type="ECO:0000313" key="23">
    <source>
        <dbReference type="Ensembl" id="ENSHHUP00000010560.1"/>
    </source>
</evidence>
<dbReference type="InterPro" id="IPR013761">
    <property type="entry name" value="SAM/pointed_sf"/>
</dbReference>
<dbReference type="Proteomes" id="UP000314982">
    <property type="component" value="Unassembled WGS sequence"/>
</dbReference>
<dbReference type="InterPro" id="IPR001660">
    <property type="entry name" value="SAM"/>
</dbReference>
<feature type="compositionally biased region" description="Low complexity" evidence="20">
    <location>
        <begin position="138"/>
        <end position="157"/>
    </location>
</feature>
<keyword evidence="16" id="KW-0539">Nucleus</keyword>
<keyword evidence="12" id="KW-0391">Immunity</keyword>
<keyword evidence="15" id="KW-0206">Cytoskeleton</keyword>
<keyword evidence="9" id="KW-0963">Cytoplasm</keyword>
<feature type="region of interest" description="Disordered" evidence="20">
    <location>
        <begin position="117"/>
        <end position="161"/>
    </location>
</feature>
<dbReference type="SMART" id="SM00128">
    <property type="entry name" value="IPPc"/>
    <property type="match status" value="1"/>
</dbReference>
<reference evidence="24" key="1">
    <citation type="submission" date="2018-06" db="EMBL/GenBank/DDBJ databases">
        <title>Genome assembly of Danube salmon.</title>
        <authorList>
            <person name="Macqueen D.J."/>
            <person name="Gundappa M.K."/>
        </authorList>
    </citation>
    <scope>NUCLEOTIDE SEQUENCE [LARGE SCALE GENOMIC DNA]</scope>
</reference>
<evidence type="ECO:0000256" key="16">
    <source>
        <dbReference type="ARBA" id="ARBA00023242"/>
    </source>
</evidence>
<evidence type="ECO:0000256" key="8">
    <source>
        <dbReference type="ARBA" id="ARBA00012981"/>
    </source>
</evidence>
<evidence type="ECO:0000256" key="5">
    <source>
        <dbReference type="ARBA" id="ARBA00004510"/>
    </source>
</evidence>
<feature type="compositionally biased region" description="Pro residues" evidence="20">
    <location>
        <begin position="970"/>
        <end position="980"/>
    </location>
</feature>
<dbReference type="Gene3D" id="3.60.10.10">
    <property type="entry name" value="Endonuclease/exonuclease/phosphatase"/>
    <property type="match status" value="2"/>
</dbReference>
<evidence type="ECO:0000256" key="12">
    <source>
        <dbReference type="ARBA" id="ARBA00022859"/>
    </source>
</evidence>
<dbReference type="PRINTS" id="PR00401">
    <property type="entry name" value="SH2DOMAIN"/>
</dbReference>
<dbReference type="InterPro" id="IPR000980">
    <property type="entry name" value="SH2"/>
</dbReference>
<feature type="domain" description="SAM" evidence="22">
    <location>
        <begin position="1026"/>
        <end position="1088"/>
    </location>
</feature>
<sequence length="1088" mass="120057">MAGGGGVSPLGLAPPLWYHRDLSRAAAEELLARAGRDGSFLVRDSESVNGAYALCVLFQKHVHTYRVLPDEEGFLAVQTSQGVQPKRFKTLPELVLLYLQPSQGLVSTLLYPVDREESIPEDRDYSDGEDEKPPLPPRSASTPPTGSSPETPTDSTPAANGLSTISHEYLKGSYALDLEAVKQGANTHTHNSLSFSWEVDKVLSGLEILSKVFDQQSAFMVSKMIQQSVNQGGDQELENLVTKLAILKDLLSSIEKKVSLHAHKHKHTNTHICRCVCPSICLSVCNPSVCVTPLSVQVKLDVYLADLTKIGKSQKHSLSVDVEGGKLVVMKKMKDNQEDWNTFTHHKIRQLIKSQRVQNKLGIMFEKDKEKSQRKDFIFASAKKREAFCQLLQLMKNKHSNQDEPDMISIYIGTWNMGSVPSPKAVGSWLLCRGLGKTLDEMTVTIPHDLYVFGTQENSVCDREWVDSLRSALKEHTELDYKPVRGSLRSSKMVGFTPEVNFHEILNYINRKEFDPLLKVDQLNLEREKNKVFLRFAEEEISYPPTYRYERGSRDTYVWQKQKATGMRTNVPSWCDRILWKSYPETHIVCNSYGCTDDMVTSDHSPVFGTFEVGVTSQFVSKKGLPKSSEQAYIEFENIEAIVKTASRTKFFIEFYSTCLEEFKKSYENDSQSSDNVNFLRVGWTNKQLTTLKPLLSEIEYLQDQHLLLTVKSLDGYESYGECVLALKSMIGSTAQQFHTYLSHRGEETGNIRGSMRVRVPAERMGTRERLYGNTLCVCFSLSVCVCVCSYCVCSRAKQDSAEGDPSACKNNSYNNPAYYILEGVPNQSAASLSSELLPSSCSPPAGKAPPSGGGRGKPPSGSSQPRSVGLGSGGGAAHGGGVGGTLNRPPPDFPPPPLPKGVLEMADTSFSKPRPLYPDLAEVKIPAANPSPAFVLGEGFRRGAGGAGGLDDQSCSVLQMARTLSESEYPPPPRAPSAPPHLRGQGLGLGDACRTFPPRAPITESIAEDLPEEALWGSSSSSLSVGESSVAEWLLSLGLERYEEGLLHNGWDDLEFLSDITEEDLEEAGVLDPAHKRILLESLRQQK</sequence>
<evidence type="ECO:0000256" key="2">
    <source>
        <dbReference type="ARBA" id="ARBA00004245"/>
    </source>
</evidence>
<dbReference type="InterPro" id="IPR036691">
    <property type="entry name" value="Endo/exonu/phosph_ase_sf"/>
</dbReference>
<comment type="catalytic activity">
    <reaction evidence="18">
        <text>a 1,2-diacyl-sn-glycero-3-phospho-(1D-myo-inositol-3,4,5-trisphosphate) + H2O = a 1,2-diacyl-sn-glycero-3-phospho-(1D-myo-inositol-3,4-bisphosphate) + phosphate</text>
        <dbReference type="Rhea" id="RHEA:25528"/>
        <dbReference type="ChEBI" id="CHEBI:15377"/>
        <dbReference type="ChEBI" id="CHEBI:43474"/>
        <dbReference type="ChEBI" id="CHEBI:57658"/>
        <dbReference type="ChEBI" id="CHEBI:57836"/>
        <dbReference type="EC" id="3.1.3.86"/>
    </reaction>
    <physiologicalReaction direction="left-to-right" evidence="18">
        <dbReference type="Rhea" id="RHEA:25529"/>
    </physiologicalReaction>
</comment>
<evidence type="ECO:0000256" key="11">
    <source>
        <dbReference type="ARBA" id="ARBA00022801"/>
    </source>
</evidence>
<dbReference type="GO" id="GO:0005829">
    <property type="term" value="C:cytosol"/>
    <property type="evidence" value="ECO:0007669"/>
    <property type="project" value="UniProtKB-SubCell"/>
</dbReference>
<comment type="similarity">
    <text evidence="7">Belongs to the inositol 1,4,5-trisphosphate 5-phosphatase family.</text>
</comment>
<dbReference type="SMART" id="SM00454">
    <property type="entry name" value="SAM"/>
    <property type="match status" value="1"/>
</dbReference>
<evidence type="ECO:0000256" key="1">
    <source>
        <dbReference type="ARBA" id="ARBA00004170"/>
    </source>
</evidence>
<feature type="region of interest" description="Disordered" evidence="20">
    <location>
        <begin position="835"/>
        <end position="905"/>
    </location>
</feature>
<reference evidence="23" key="2">
    <citation type="submission" date="2025-08" db="UniProtKB">
        <authorList>
            <consortium name="Ensembl"/>
        </authorList>
    </citation>
    <scope>IDENTIFICATION</scope>
</reference>
<comment type="subcellular location">
    <subcellularLocation>
        <location evidence="4">Cell projection</location>
        <location evidence="4">Filopodium</location>
    </subcellularLocation>
    <subcellularLocation>
        <location evidence="5">Cell projection</location>
        <location evidence="5">Lamellipodium</location>
    </subcellularLocation>
    <subcellularLocation>
        <location evidence="2">Cytoplasm</location>
        <location evidence="2">Cytoskeleton</location>
    </subcellularLocation>
    <subcellularLocation>
        <location evidence="6">Cytoplasm</location>
        <location evidence="6">Cytosol</location>
    </subcellularLocation>
    <subcellularLocation>
        <location evidence="1">Membrane</location>
        <topology evidence="1">Peripheral membrane protein</topology>
    </subcellularLocation>
    <subcellularLocation>
        <location evidence="3">Nucleus speckle</location>
    </subcellularLocation>
</comment>
<accession>A0A4W5KJH6</accession>
<dbReference type="Pfam" id="PF24150">
    <property type="entry name" value="C2_SHIP1-2_first"/>
    <property type="match status" value="1"/>
</dbReference>
<dbReference type="GO" id="GO:0043569">
    <property type="term" value="P:negative regulation of insulin-like growth factor receptor signaling pathway"/>
    <property type="evidence" value="ECO:0007669"/>
    <property type="project" value="TreeGrafter"/>
</dbReference>
<dbReference type="SMART" id="SM00252">
    <property type="entry name" value="SH2"/>
    <property type="match status" value="1"/>
</dbReference>
<dbReference type="PANTHER" id="PTHR46051:SF2">
    <property type="entry name" value="PHOSPHATIDYLINOSITOL 3,4,5-TRISPHOSPHATE 5-PHOSPHATASE 2"/>
    <property type="match status" value="1"/>
</dbReference>
<dbReference type="Gene3D" id="3.30.505.10">
    <property type="entry name" value="SH2 domain"/>
    <property type="match status" value="1"/>
</dbReference>
<dbReference type="GO" id="GO:0005856">
    <property type="term" value="C:cytoskeleton"/>
    <property type="evidence" value="ECO:0007669"/>
    <property type="project" value="UniProtKB-SubCell"/>
</dbReference>
<evidence type="ECO:0000256" key="7">
    <source>
        <dbReference type="ARBA" id="ARBA00008734"/>
    </source>
</evidence>
<dbReference type="EC" id="3.1.3.86" evidence="8"/>
<evidence type="ECO:0000256" key="14">
    <source>
        <dbReference type="ARBA" id="ARBA00023136"/>
    </source>
</evidence>
<dbReference type="Pfam" id="PF22669">
    <property type="entry name" value="Exo_endo_phos2"/>
    <property type="match status" value="1"/>
</dbReference>
<dbReference type="GO" id="GO:0050776">
    <property type="term" value="P:regulation of immune response"/>
    <property type="evidence" value="ECO:0007669"/>
    <property type="project" value="TreeGrafter"/>
</dbReference>
<evidence type="ECO:0000256" key="19">
    <source>
        <dbReference type="PROSITE-ProRule" id="PRU00191"/>
    </source>
</evidence>
<evidence type="ECO:0000256" key="3">
    <source>
        <dbReference type="ARBA" id="ARBA00004324"/>
    </source>
</evidence>
<evidence type="ECO:0000256" key="15">
    <source>
        <dbReference type="ARBA" id="ARBA00023212"/>
    </source>
</evidence>
<dbReference type="Pfam" id="PF24147">
    <property type="entry name" value="C2_SHIP1-2_2nd"/>
    <property type="match status" value="1"/>
</dbReference>
<dbReference type="Gene3D" id="1.10.150.50">
    <property type="entry name" value="Transcription Factor, Ets-1"/>
    <property type="match status" value="1"/>
</dbReference>
<evidence type="ECO:0000256" key="18">
    <source>
        <dbReference type="ARBA" id="ARBA00023377"/>
    </source>
</evidence>
<feature type="domain" description="SH2" evidence="21">
    <location>
        <begin position="17"/>
        <end position="113"/>
    </location>
</feature>
<dbReference type="GO" id="GO:0016607">
    <property type="term" value="C:nuclear speck"/>
    <property type="evidence" value="ECO:0007669"/>
    <property type="project" value="UniProtKB-SubCell"/>
</dbReference>
<evidence type="ECO:0000256" key="20">
    <source>
        <dbReference type="SAM" id="MobiDB-lite"/>
    </source>
</evidence>
<dbReference type="AlphaFoldDB" id="A0A4W5KJH6"/>
<dbReference type="PROSITE" id="PS50105">
    <property type="entry name" value="SAM_DOMAIN"/>
    <property type="match status" value="1"/>
</dbReference>
<dbReference type="GO" id="GO:0046856">
    <property type="term" value="P:phosphatidylinositol dephosphorylation"/>
    <property type="evidence" value="ECO:0007669"/>
    <property type="project" value="InterPro"/>
</dbReference>
<dbReference type="PANTHER" id="PTHR46051">
    <property type="entry name" value="SH2 DOMAIN-CONTAINING PROTEIN"/>
    <property type="match status" value="1"/>
</dbReference>
<dbReference type="GO" id="GO:0030175">
    <property type="term" value="C:filopodium"/>
    <property type="evidence" value="ECO:0007669"/>
    <property type="project" value="UniProtKB-SubCell"/>
</dbReference>
<reference evidence="23" key="3">
    <citation type="submission" date="2025-09" db="UniProtKB">
        <authorList>
            <consortium name="Ensembl"/>
        </authorList>
    </citation>
    <scope>IDENTIFICATION</scope>
</reference>
<dbReference type="SUPFAM" id="SSF55550">
    <property type="entry name" value="SH2 domain"/>
    <property type="match status" value="1"/>
</dbReference>
<evidence type="ECO:0000259" key="21">
    <source>
        <dbReference type="PROSITE" id="PS50001"/>
    </source>
</evidence>
<feature type="compositionally biased region" description="Basic and acidic residues" evidence="20">
    <location>
        <begin position="117"/>
        <end position="126"/>
    </location>
</feature>
<feature type="compositionally biased region" description="Gly residues" evidence="20">
    <location>
        <begin position="871"/>
        <end position="885"/>
    </location>
</feature>
<name>A0A4W5KJH6_9TELE</name>
<dbReference type="InterPro" id="IPR000300">
    <property type="entry name" value="IPPc"/>
</dbReference>
<evidence type="ECO:0000256" key="4">
    <source>
        <dbReference type="ARBA" id="ARBA00004486"/>
    </source>
</evidence>
<dbReference type="Pfam" id="PF00017">
    <property type="entry name" value="SH2"/>
    <property type="match status" value="1"/>
</dbReference>
<keyword evidence="24" id="KW-1185">Reference proteome</keyword>
<dbReference type="GO" id="GO:0030027">
    <property type="term" value="C:lamellipodium"/>
    <property type="evidence" value="ECO:0007669"/>
    <property type="project" value="UniProtKB-SubCell"/>
</dbReference>
<dbReference type="InterPro" id="IPR036860">
    <property type="entry name" value="SH2_dom_sf"/>
</dbReference>
<evidence type="ECO:0000256" key="6">
    <source>
        <dbReference type="ARBA" id="ARBA00004514"/>
    </source>
</evidence>
<feature type="compositionally biased region" description="Low complexity" evidence="20">
    <location>
        <begin position="835"/>
        <end position="851"/>
    </location>
</feature>
<dbReference type="InterPro" id="IPR057509">
    <property type="entry name" value="C2_SHIP1-2_2nd"/>
</dbReference>
<organism evidence="23 24">
    <name type="scientific">Hucho hucho</name>
    <name type="common">huchen</name>
    <dbReference type="NCBI Taxonomy" id="62062"/>
    <lineage>
        <taxon>Eukaryota</taxon>
        <taxon>Metazoa</taxon>
        <taxon>Chordata</taxon>
        <taxon>Craniata</taxon>
        <taxon>Vertebrata</taxon>
        <taxon>Euteleostomi</taxon>
        <taxon>Actinopterygii</taxon>
        <taxon>Neopterygii</taxon>
        <taxon>Teleostei</taxon>
        <taxon>Protacanthopterygii</taxon>
        <taxon>Salmoniformes</taxon>
        <taxon>Salmonidae</taxon>
        <taxon>Salmoninae</taxon>
        <taxon>Hucho</taxon>
    </lineage>
</organism>
<dbReference type="Ensembl" id="ENSHHUT00000010896.1">
    <property type="protein sequence ID" value="ENSHHUP00000010560.1"/>
    <property type="gene ID" value="ENSHHUG00000006450.1"/>
</dbReference>
<dbReference type="GO" id="GO:0004445">
    <property type="term" value="F:inositol-polyphosphate 5-phosphatase activity"/>
    <property type="evidence" value="ECO:0007669"/>
    <property type="project" value="TreeGrafter"/>
</dbReference>
<feature type="region of interest" description="Disordered" evidence="20">
    <location>
        <begin position="965"/>
        <end position="986"/>
    </location>
</feature>